<keyword evidence="3" id="KW-0413">Isomerase</keyword>
<dbReference type="PROSITE" id="PS51464">
    <property type="entry name" value="SIS"/>
    <property type="match status" value="1"/>
</dbReference>
<accession>A0A0E2HF41</accession>
<dbReference type="HOGENOM" id="CLU_094236_2_0_9"/>
<evidence type="ECO:0000256" key="1">
    <source>
        <dbReference type="ARBA" id="ARBA00009235"/>
    </source>
</evidence>
<organism evidence="3 4">
    <name type="scientific">[Clostridium] clostridioforme 90A8</name>
    <dbReference type="NCBI Taxonomy" id="999408"/>
    <lineage>
        <taxon>Bacteria</taxon>
        <taxon>Bacillati</taxon>
        <taxon>Bacillota</taxon>
        <taxon>Clostridia</taxon>
        <taxon>Lachnospirales</taxon>
        <taxon>Lachnospiraceae</taxon>
        <taxon>Enterocloster</taxon>
    </lineage>
</organism>
<dbReference type="Pfam" id="PF01380">
    <property type="entry name" value="SIS"/>
    <property type="match status" value="1"/>
</dbReference>
<comment type="caution">
    <text evidence="3">The sequence shown here is derived from an EMBL/GenBank/DDBJ whole genome shotgun (WGS) entry which is preliminary data.</text>
</comment>
<reference evidence="3 4" key="1">
    <citation type="submission" date="2013-01" db="EMBL/GenBank/DDBJ databases">
        <title>The Genome Sequence of Clostridium clostridioforme 90A8.</title>
        <authorList>
            <consortium name="The Broad Institute Genome Sequencing Platform"/>
            <person name="Earl A."/>
            <person name="Ward D."/>
            <person name="Feldgarden M."/>
            <person name="Gevers D."/>
            <person name="Courvalin P."/>
            <person name="Lambert T."/>
            <person name="Walker B."/>
            <person name="Young S.K."/>
            <person name="Zeng Q."/>
            <person name="Gargeya S."/>
            <person name="Fitzgerald M."/>
            <person name="Haas B."/>
            <person name="Abouelleil A."/>
            <person name="Alvarado L."/>
            <person name="Arachchi H.M."/>
            <person name="Berlin A.M."/>
            <person name="Chapman S.B."/>
            <person name="Dewar J."/>
            <person name="Goldberg J."/>
            <person name="Griggs A."/>
            <person name="Gujja S."/>
            <person name="Hansen M."/>
            <person name="Howarth C."/>
            <person name="Imamovic A."/>
            <person name="Larimer J."/>
            <person name="McCowan C."/>
            <person name="Murphy C."/>
            <person name="Neiman D."/>
            <person name="Pearson M."/>
            <person name="Priest M."/>
            <person name="Roberts A."/>
            <person name="Saif S."/>
            <person name="Shea T."/>
            <person name="Sisk P."/>
            <person name="Sykes S."/>
            <person name="Wortman J."/>
            <person name="Nusbaum C."/>
            <person name="Birren B."/>
        </authorList>
    </citation>
    <scope>NUCLEOTIDE SEQUENCE [LARGE SCALE GENOMIC DNA]</scope>
    <source>
        <strain evidence="3 4">90A8</strain>
    </source>
</reference>
<feature type="domain" description="SIS" evidence="2">
    <location>
        <begin position="29"/>
        <end position="170"/>
    </location>
</feature>
<dbReference type="Proteomes" id="UP000013085">
    <property type="component" value="Unassembled WGS sequence"/>
</dbReference>
<dbReference type="AlphaFoldDB" id="A0A0E2HF41"/>
<dbReference type="RefSeq" id="WP_002583800.1">
    <property type="nucleotide sequence ID" value="NZ_KB850998.1"/>
</dbReference>
<name>A0A0E2HF41_9FIRM</name>
<dbReference type="PANTHER" id="PTHR43443:SF1">
    <property type="entry name" value="3-HEXULOSE-6-PHOSPHATE ISOMERASE"/>
    <property type="match status" value="1"/>
</dbReference>
<sequence length="183" mass="19643">MNSGKIIETVLREINRSVSGVSHESLEALVNAVNREKRIFCDGVGRSRLKAEGFAMRLIQMGFTALVVGEATTPAITRDDILLICSASGETPMLVEHAAKAKKVGAAIMLITTSEASSLAVLSDSMITIDASSKTTRSDASVQPMGSLFEQSTAILLDIIVLCLMEKHGISSDDMYRNHSNLE</sequence>
<protein>
    <submittedName>
        <fullName evidence="3">6-phospho 3-hexuloisomerase</fullName>
    </submittedName>
</protein>
<dbReference type="SUPFAM" id="SSF53697">
    <property type="entry name" value="SIS domain"/>
    <property type="match status" value="1"/>
</dbReference>
<dbReference type="EMBL" id="AGYR01000006">
    <property type="protein sequence ID" value="ENZ18943.1"/>
    <property type="molecule type" value="Genomic_DNA"/>
</dbReference>
<dbReference type="InterPro" id="IPR046348">
    <property type="entry name" value="SIS_dom_sf"/>
</dbReference>
<evidence type="ECO:0000313" key="4">
    <source>
        <dbReference type="Proteomes" id="UP000013085"/>
    </source>
</evidence>
<dbReference type="GO" id="GO:0016853">
    <property type="term" value="F:isomerase activity"/>
    <property type="evidence" value="ECO:0007669"/>
    <property type="project" value="UniProtKB-KW"/>
</dbReference>
<evidence type="ECO:0000313" key="3">
    <source>
        <dbReference type="EMBL" id="ENZ18943.1"/>
    </source>
</evidence>
<gene>
    <name evidence="3" type="ORF">HMPREF1090_00815</name>
</gene>
<dbReference type="GeneID" id="57964809"/>
<proteinExistence type="inferred from homology"/>
<evidence type="ECO:0000259" key="2">
    <source>
        <dbReference type="PROSITE" id="PS51464"/>
    </source>
</evidence>
<dbReference type="InterPro" id="IPR017552">
    <property type="entry name" value="PHI/rmpB"/>
</dbReference>
<dbReference type="NCBIfam" id="TIGR03127">
    <property type="entry name" value="RuMP_HxlB"/>
    <property type="match status" value="1"/>
</dbReference>
<dbReference type="InterPro" id="IPR001347">
    <property type="entry name" value="SIS_dom"/>
</dbReference>
<dbReference type="GO" id="GO:1901135">
    <property type="term" value="P:carbohydrate derivative metabolic process"/>
    <property type="evidence" value="ECO:0007669"/>
    <property type="project" value="InterPro"/>
</dbReference>
<dbReference type="GO" id="GO:0097367">
    <property type="term" value="F:carbohydrate derivative binding"/>
    <property type="evidence" value="ECO:0007669"/>
    <property type="project" value="InterPro"/>
</dbReference>
<dbReference type="Gene3D" id="3.40.50.10490">
    <property type="entry name" value="Glucose-6-phosphate isomerase like protein, domain 1"/>
    <property type="match status" value="1"/>
</dbReference>
<comment type="similarity">
    <text evidence="1">Belongs to the SIS family. PHI subfamily.</text>
</comment>
<dbReference type="PANTHER" id="PTHR43443">
    <property type="entry name" value="3-HEXULOSE-6-PHOSPHATE ISOMERASE"/>
    <property type="match status" value="1"/>
</dbReference>
<dbReference type="PATRIC" id="fig|999408.3.peg.863"/>